<name>A0ABW8PYT0_9GAMM</name>
<evidence type="ECO:0000256" key="9">
    <source>
        <dbReference type="SAM" id="Phobius"/>
    </source>
</evidence>
<dbReference type="InterPro" id="IPR007208">
    <property type="entry name" value="MrpF/PhaF-like"/>
</dbReference>
<comment type="similarity">
    <text evidence="2">Belongs to the CPA3 antiporters (TC 2.A.63) subunit F family.</text>
</comment>
<evidence type="ECO:0000256" key="3">
    <source>
        <dbReference type="ARBA" id="ARBA00022448"/>
    </source>
</evidence>
<comment type="subcellular location">
    <subcellularLocation>
        <location evidence="1">Cell membrane</location>
        <topology evidence="1">Multi-pass membrane protein</topology>
    </subcellularLocation>
</comment>
<keyword evidence="5 9" id="KW-0812">Transmembrane</keyword>
<comment type="caution">
    <text evidence="10">The sequence shown here is derived from an EMBL/GenBank/DDBJ whole genome shotgun (WGS) entry which is preliminary data.</text>
</comment>
<keyword evidence="3" id="KW-0813">Transport</keyword>
<evidence type="ECO:0000256" key="5">
    <source>
        <dbReference type="ARBA" id="ARBA00022692"/>
    </source>
</evidence>
<proteinExistence type="inferred from homology"/>
<keyword evidence="11" id="KW-1185">Reference proteome</keyword>
<dbReference type="Pfam" id="PF04066">
    <property type="entry name" value="MrpF_PhaF"/>
    <property type="match status" value="1"/>
</dbReference>
<keyword evidence="6 9" id="KW-1133">Transmembrane helix</keyword>
<evidence type="ECO:0000256" key="4">
    <source>
        <dbReference type="ARBA" id="ARBA00022475"/>
    </source>
</evidence>
<dbReference type="RefSeq" id="WP_405339381.1">
    <property type="nucleotide sequence ID" value="NZ_JBANFI010000004.1"/>
</dbReference>
<evidence type="ECO:0000313" key="10">
    <source>
        <dbReference type="EMBL" id="MFK7161064.1"/>
    </source>
</evidence>
<dbReference type="PANTHER" id="PTHR34702:SF1">
    <property type="entry name" value="NA(+)_H(+) ANTIPORTER SUBUNIT F"/>
    <property type="match status" value="1"/>
</dbReference>
<keyword evidence="7 9" id="KW-0472">Membrane</keyword>
<dbReference type="EMBL" id="JBANFI010000004">
    <property type="protein sequence ID" value="MFK7161064.1"/>
    <property type="molecule type" value="Genomic_DNA"/>
</dbReference>
<evidence type="ECO:0000313" key="11">
    <source>
        <dbReference type="Proteomes" id="UP001621714"/>
    </source>
</evidence>
<feature type="transmembrane region" description="Helical" evidence="9">
    <location>
        <begin position="62"/>
        <end position="79"/>
    </location>
</feature>
<organism evidence="10 11">
    <name type="scientific">Marinospirillum alkalitolerans</name>
    <dbReference type="NCBI Taxonomy" id="3123374"/>
    <lineage>
        <taxon>Bacteria</taxon>
        <taxon>Pseudomonadati</taxon>
        <taxon>Pseudomonadota</taxon>
        <taxon>Gammaproteobacteria</taxon>
        <taxon>Oceanospirillales</taxon>
        <taxon>Oceanospirillaceae</taxon>
        <taxon>Marinospirillum</taxon>
    </lineage>
</organism>
<evidence type="ECO:0000256" key="2">
    <source>
        <dbReference type="ARBA" id="ARBA00009212"/>
    </source>
</evidence>
<accession>A0ABW8PYT0</accession>
<protein>
    <submittedName>
        <fullName evidence="10">Monovalent cation/H+ antiporter complex subunit F</fullName>
    </submittedName>
</protein>
<evidence type="ECO:0000256" key="1">
    <source>
        <dbReference type="ARBA" id="ARBA00004651"/>
    </source>
</evidence>
<dbReference type="PANTHER" id="PTHR34702">
    <property type="entry name" value="NA(+)/H(+) ANTIPORTER SUBUNIT F1"/>
    <property type="match status" value="1"/>
</dbReference>
<evidence type="ECO:0000256" key="6">
    <source>
        <dbReference type="ARBA" id="ARBA00022989"/>
    </source>
</evidence>
<keyword evidence="4" id="KW-1003">Cell membrane</keyword>
<feature type="region of interest" description="Disordered" evidence="8">
    <location>
        <begin position="82"/>
        <end position="114"/>
    </location>
</feature>
<gene>
    <name evidence="10" type="ORF">V6U78_08450</name>
</gene>
<sequence length="114" mass="12058">MDSIYALCALLLVFALLLGLVRIWRGPLPADRMLAAQLFGTSSVGLSLLLAQWMHLPALRDIALVLALLALMASVAFVARGQPQQPKAGDPAQSNTRSEPASDPASAEEKPNAP</sequence>
<evidence type="ECO:0000256" key="8">
    <source>
        <dbReference type="SAM" id="MobiDB-lite"/>
    </source>
</evidence>
<feature type="transmembrane region" description="Helical" evidence="9">
    <location>
        <begin position="33"/>
        <end position="50"/>
    </location>
</feature>
<dbReference type="Proteomes" id="UP001621714">
    <property type="component" value="Unassembled WGS sequence"/>
</dbReference>
<reference evidence="10 11" key="1">
    <citation type="submission" date="2024-02" db="EMBL/GenBank/DDBJ databases">
        <title>Marinospirillum sp. MEB 164 isolated from Lonar lake sediment.</title>
        <authorList>
            <person name="Joshi A."/>
            <person name="Thite S."/>
        </authorList>
    </citation>
    <scope>NUCLEOTIDE SEQUENCE [LARGE SCALE GENOMIC DNA]</scope>
    <source>
        <strain evidence="10 11">MEB164</strain>
    </source>
</reference>
<evidence type="ECO:0000256" key="7">
    <source>
        <dbReference type="ARBA" id="ARBA00023136"/>
    </source>
</evidence>